<protein>
    <submittedName>
        <fullName evidence="1">Uncharacterized protein</fullName>
    </submittedName>
</protein>
<evidence type="ECO:0000313" key="2">
    <source>
        <dbReference type="Proteomes" id="UP000264062"/>
    </source>
</evidence>
<reference evidence="1 2" key="1">
    <citation type="journal article" date="2018" name="Nat. Biotechnol.">
        <title>A standardized bacterial taxonomy based on genome phylogeny substantially revises the tree of life.</title>
        <authorList>
            <person name="Parks D.H."/>
            <person name="Chuvochina M."/>
            <person name="Waite D.W."/>
            <person name="Rinke C."/>
            <person name="Skarshewski A."/>
            <person name="Chaumeil P.A."/>
            <person name="Hugenholtz P."/>
        </authorList>
    </citation>
    <scope>NUCLEOTIDE SEQUENCE [LARGE SCALE GENOMIC DNA]</scope>
    <source>
        <strain evidence="1">UBA9956</strain>
    </source>
</reference>
<dbReference type="AlphaFoldDB" id="A0A350H7W5"/>
<gene>
    <name evidence="1" type="ORF">DCW38_00375</name>
</gene>
<comment type="caution">
    <text evidence="1">The sequence shown here is derived from an EMBL/GenBank/DDBJ whole genome shotgun (WGS) entry which is preliminary data.</text>
</comment>
<feature type="non-terminal residue" evidence="1">
    <location>
        <position position="1"/>
    </location>
</feature>
<dbReference type="EMBL" id="DMZY01000013">
    <property type="protein sequence ID" value="HAV91631.1"/>
    <property type="molecule type" value="Genomic_DNA"/>
</dbReference>
<evidence type="ECO:0000313" key="1">
    <source>
        <dbReference type="EMBL" id="HAV91631.1"/>
    </source>
</evidence>
<sequence length="146" mass="17278">LGFCSALGFKFGTSLFAAKFNDITSLIPFMFSYIPYNTNRKTFLNEIDLTLEANAWRTFKNEDDTTLNISYLDARIVFTKRDLLTKFVNLKIYTGFMLYNPLDYKYFNYQPYIGMSISLPVFYFYGSFDSLVIQNREEYFEQKKDD</sequence>
<organism evidence="1 2">
    <name type="scientific">candidate division WOR-3 bacterium</name>
    <dbReference type="NCBI Taxonomy" id="2052148"/>
    <lineage>
        <taxon>Bacteria</taxon>
        <taxon>Bacteria division WOR-3</taxon>
    </lineage>
</organism>
<proteinExistence type="predicted"/>
<accession>A0A350H7W5</accession>
<dbReference type="Proteomes" id="UP000264062">
    <property type="component" value="Unassembled WGS sequence"/>
</dbReference>
<name>A0A350H7W5_UNCW3</name>